<dbReference type="Proteomes" id="UP001652625">
    <property type="component" value="Chromosome 01"/>
</dbReference>
<evidence type="ECO:0000313" key="2">
    <source>
        <dbReference type="RefSeq" id="XP_065642673.1"/>
    </source>
</evidence>
<gene>
    <name evidence="2" type="primary">LOC136074295</name>
</gene>
<reference evidence="2" key="2">
    <citation type="submission" date="2025-08" db="UniProtKB">
        <authorList>
            <consortium name="RefSeq"/>
        </authorList>
    </citation>
    <scope>IDENTIFICATION</scope>
</reference>
<dbReference type="PANTHER" id="PTHR45749:SF21">
    <property type="entry name" value="DUF4371 DOMAIN-CONTAINING PROTEIN"/>
    <property type="match status" value="1"/>
</dbReference>
<organism evidence="1 2">
    <name type="scientific">Hydra vulgaris</name>
    <name type="common">Hydra</name>
    <name type="synonym">Hydra attenuata</name>
    <dbReference type="NCBI Taxonomy" id="6087"/>
    <lineage>
        <taxon>Eukaryota</taxon>
        <taxon>Metazoa</taxon>
        <taxon>Cnidaria</taxon>
        <taxon>Hydrozoa</taxon>
        <taxon>Hydroidolina</taxon>
        <taxon>Anthoathecata</taxon>
        <taxon>Aplanulata</taxon>
        <taxon>Hydridae</taxon>
        <taxon>Hydra</taxon>
    </lineage>
</organism>
<dbReference type="RefSeq" id="XP_065642673.1">
    <property type="nucleotide sequence ID" value="XM_065786601.1"/>
</dbReference>
<sequence length="409" mass="47670">MAHALSDSTIDKILNIETMRHLNKNRKEAEKLHQYLIRVIDVIQYLIAGTDGTIDITFCEQTSIALRYVTLAAEKTVVKKYLILIVETGTTNGEGVSEKIKDEFKLNNVNIQISTLCVWSYVLISEIQSMISRDKSGYEKRKERQKDMKKVLENDDYCDNGNIDSDPLSARNETEFVGISAQFDISTLSLYTDCANINIGEVKINISPKDVKDAILRGPEPLPTTFPVDKRGYQFPTYLLSFRLKNKEIVPRGWLVWSKSKNALFYFRCRLFYKFHEKRSIFATENGWQANRGYKKLYDKMPDHEKSSNHKSCYIQWRNLEKNIYKHTTIDCFIVKQIQNETQKWKDLFKRLLDVILFLAERGFAFRGVNHLIGDSNNRNFLGLLELLSHYDPLLEEHLKIVKQTQIER</sequence>
<accession>A0ABM4B1L5</accession>
<dbReference type="PANTHER" id="PTHR45749">
    <property type="match status" value="1"/>
</dbReference>
<evidence type="ECO:0000313" key="1">
    <source>
        <dbReference type="Proteomes" id="UP001652625"/>
    </source>
</evidence>
<proteinExistence type="predicted"/>
<dbReference type="GeneID" id="136074295"/>
<name>A0ABM4B1L5_HYDVU</name>
<protein>
    <submittedName>
        <fullName evidence="2">Uncharacterized protein LOC136074295</fullName>
    </submittedName>
</protein>
<keyword evidence="1" id="KW-1185">Reference proteome</keyword>
<reference evidence="1" key="1">
    <citation type="submission" date="2025-05" db="UniProtKB">
        <authorList>
            <consortium name="RefSeq"/>
        </authorList>
    </citation>
    <scope>NUCLEOTIDE SEQUENCE [LARGE SCALE GENOMIC DNA]</scope>
</reference>